<dbReference type="Proteomes" id="UP001054945">
    <property type="component" value="Unassembled WGS sequence"/>
</dbReference>
<evidence type="ECO:0000313" key="2">
    <source>
        <dbReference type="Proteomes" id="UP001054945"/>
    </source>
</evidence>
<protein>
    <submittedName>
        <fullName evidence="1">Uncharacterized protein</fullName>
    </submittedName>
</protein>
<sequence length="108" mass="12039">MLKPHLTTADITVNSNQYLSELEGPPQMHDPSIAPTKCKQTKNLFPFGILSRSIPLLVYKKNFSSVPDSIYLMMSAHGHEDPGPDKYGIGFRPAIRAHYCTRVSLGPR</sequence>
<organism evidence="1 2">
    <name type="scientific">Caerostris extrusa</name>
    <name type="common">Bark spider</name>
    <name type="synonym">Caerostris bankana</name>
    <dbReference type="NCBI Taxonomy" id="172846"/>
    <lineage>
        <taxon>Eukaryota</taxon>
        <taxon>Metazoa</taxon>
        <taxon>Ecdysozoa</taxon>
        <taxon>Arthropoda</taxon>
        <taxon>Chelicerata</taxon>
        <taxon>Arachnida</taxon>
        <taxon>Araneae</taxon>
        <taxon>Araneomorphae</taxon>
        <taxon>Entelegynae</taxon>
        <taxon>Araneoidea</taxon>
        <taxon>Araneidae</taxon>
        <taxon>Caerostris</taxon>
    </lineage>
</organism>
<gene>
    <name evidence="1" type="ORF">CEXT_346681</name>
</gene>
<keyword evidence="2" id="KW-1185">Reference proteome</keyword>
<accession>A0AAV4NYB3</accession>
<dbReference type="AlphaFoldDB" id="A0AAV4NYB3"/>
<reference evidence="1 2" key="1">
    <citation type="submission" date="2021-06" db="EMBL/GenBank/DDBJ databases">
        <title>Caerostris extrusa draft genome.</title>
        <authorList>
            <person name="Kono N."/>
            <person name="Arakawa K."/>
        </authorList>
    </citation>
    <scope>NUCLEOTIDE SEQUENCE [LARGE SCALE GENOMIC DNA]</scope>
</reference>
<comment type="caution">
    <text evidence="1">The sequence shown here is derived from an EMBL/GenBank/DDBJ whole genome shotgun (WGS) entry which is preliminary data.</text>
</comment>
<name>A0AAV4NYB3_CAEEX</name>
<evidence type="ECO:0000313" key="1">
    <source>
        <dbReference type="EMBL" id="GIX89890.1"/>
    </source>
</evidence>
<dbReference type="EMBL" id="BPLR01021460">
    <property type="protein sequence ID" value="GIX89890.1"/>
    <property type="molecule type" value="Genomic_DNA"/>
</dbReference>
<proteinExistence type="predicted"/>